<comment type="caution">
    <text evidence="1">The sequence shown here is derived from an EMBL/GenBank/DDBJ whole genome shotgun (WGS) entry which is preliminary data.</text>
</comment>
<name>A0ABV6D1Y4_9SPHN</name>
<dbReference type="InterPro" id="IPR009267">
    <property type="entry name" value="NTP_transf_6"/>
</dbReference>
<reference evidence="1 2" key="1">
    <citation type="submission" date="2024-09" db="EMBL/GenBank/DDBJ databases">
        <authorList>
            <person name="Sun Q."/>
            <person name="Mori K."/>
        </authorList>
    </citation>
    <scope>NUCLEOTIDE SEQUENCE [LARGE SCALE GENOMIC DNA]</scope>
    <source>
        <strain evidence="1 2">CCM 7706</strain>
    </source>
</reference>
<gene>
    <name evidence="1" type="ORF">ACFFJC_20565</name>
</gene>
<evidence type="ECO:0000313" key="2">
    <source>
        <dbReference type="Proteomes" id="UP001589798"/>
    </source>
</evidence>
<keyword evidence="2" id="KW-1185">Reference proteome</keyword>
<dbReference type="Pfam" id="PF06042">
    <property type="entry name" value="NTP_transf_6"/>
    <property type="match status" value="1"/>
</dbReference>
<accession>A0ABV6D1Y4</accession>
<evidence type="ECO:0000313" key="1">
    <source>
        <dbReference type="EMBL" id="MFC0206653.1"/>
    </source>
</evidence>
<dbReference type="RefSeq" id="WP_379489198.1">
    <property type="nucleotide sequence ID" value="NZ_JBHLWK010000039.1"/>
</dbReference>
<dbReference type="EMBL" id="JBHLWK010000039">
    <property type="protein sequence ID" value="MFC0206653.1"/>
    <property type="molecule type" value="Genomic_DNA"/>
</dbReference>
<sequence>MDVVAALGLPECWIGAEFIKNAVWVHLHQRSIRPIRGDVDVICYDPHRADAPATESLRRGCTRGSHSSNSRSNTKLGHMSAMVTHRTILQLALILCPTPRFRQDKRATYGEWIRSRS</sequence>
<organism evidence="1 2">
    <name type="scientific">Novosphingobium soli</name>
    <dbReference type="NCBI Taxonomy" id="574956"/>
    <lineage>
        <taxon>Bacteria</taxon>
        <taxon>Pseudomonadati</taxon>
        <taxon>Pseudomonadota</taxon>
        <taxon>Alphaproteobacteria</taxon>
        <taxon>Sphingomonadales</taxon>
        <taxon>Sphingomonadaceae</taxon>
        <taxon>Novosphingobium</taxon>
    </lineage>
</organism>
<protein>
    <submittedName>
        <fullName evidence="1">Nucleotidyltransferase family protein</fullName>
    </submittedName>
</protein>
<dbReference type="Proteomes" id="UP001589798">
    <property type="component" value="Unassembled WGS sequence"/>
</dbReference>
<proteinExistence type="predicted"/>